<dbReference type="Proteomes" id="UP000289220">
    <property type="component" value="Unassembled WGS sequence"/>
</dbReference>
<keyword evidence="2" id="KW-1185">Reference proteome</keyword>
<dbReference type="EMBL" id="UXHF01000002">
    <property type="protein sequence ID" value="VDC50065.1"/>
    <property type="molecule type" value="Genomic_DNA"/>
</dbReference>
<evidence type="ECO:0000313" key="2">
    <source>
        <dbReference type="Proteomes" id="UP000289220"/>
    </source>
</evidence>
<name>A0A7Z8Y3L6_9CAUL</name>
<accession>A0A7Z8Y3L6</accession>
<gene>
    <name evidence="1" type="ORF">BREV_BREV_00141</name>
</gene>
<evidence type="ECO:0000313" key="1">
    <source>
        <dbReference type="EMBL" id="VDC50065.1"/>
    </source>
</evidence>
<proteinExistence type="predicted"/>
<comment type="caution">
    <text evidence="1">The sequence shown here is derived from an EMBL/GenBank/DDBJ whole genome shotgun (WGS) entry which is preliminary data.</text>
</comment>
<reference evidence="1 2" key="1">
    <citation type="submission" date="2018-11" db="EMBL/GenBank/DDBJ databases">
        <authorList>
            <person name="Peiro R."/>
            <person name="Begona"/>
            <person name="Cbmso G."/>
            <person name="Lopez M."/>
            <person name="Gonzalez S."/>
            <person name="Sacristan E."/>
            <person name="Castillo E."/>
        </authorList>
    </citation>
    <scope>NUCLEOTIDE SEQUENCE [LARGE SCALE GENOMIC DNA]</scope>
    <source>
        <strain evidence="1">Brev_genome</strain>
    </source>
</reference>
<sequence length="62" mass="6764">MNDQSLADMLAELDLALARQNDPSEAARQILNCVEQRAPRSVLRLAAGIQLRRLGCATATGW</sequence>
<organism evidence="1 2">
    <name type="scientific">Brevundimonas mediterranea</name>
    <dbReference type="NCBI Taxonomy" id="74329"/>
    <lineage>
        <taxon>Bacteria</taxon>
        <taxon>Pseudomonadati</taxon>
        <taxon>Pseudomonadota</taxon>
        <taxon>Alphaproteobacteria</taxon>
        <taxon>Caulobacterales</taxon>
        <taxon>Caulobacteraceae</taxon>
        <taxon>Brevundimonas</taxon>
    </lineage>
</organism>
<dbReference type="AlphaFoldDB" id="A0A7Z8Y3L6"/>
<dbReference type="RefSeq" id="WP_154725234.1">
    <property type="nucleotide sequence ID" value="NZ_UXHF01000002.1"/>
</dbReference>
<protein>
    <submittedName>
        <fullName evidence="1">Uncharacterized protein</fullName>
    </submittedName>
</protein>